<evidence type="ECO:0000313" key="4">
    <source>
        <dbReference type="Proteomes" id="UP000781932"/>
    </source>
</evidence>
<name>A0A9P6ICJ3_9PEZI</name>
<feature type="region of interest" description="Disordered" evidence="1">
    <location>
        <begin position="1098"/>
        <end position="1118"/>
    </location>
</feature>
<reference evidence="3" key="2">
    <citation type="submission" date="2020-11" db="EMBL/GenBank/DDBJ databases">
        <title>Whole genome sequencing of Colletotrichum sp.</title>
        <authorList>
            <person name="Li H."/>
        </authorList>
    </citation>
    <scope>NUCLEOTIDE SEQUENCE</scope>
    <source>
        <strain evidence="3">CkLH20</strain>
    </source>
</reference>
<dbReference type="AlphaFoldDB" id="A0A9P6ICJ3"/>
<evidence type="ECO:0000256" key="1">
    <source>
        <dbReference type="SAM" id="MobiDB-lite"/>
    </source>
</evidence>
<evidence type="ECO:0000313" key="3">
    <source>
        <dbReference type="EMBL" id="KAF9879326.1"/>
    </source>
</evidence>
<organism evidence="3 4">
    <name type="scientific">Colletotrichum karsti</name>
    <dbReference type="NCBI Taxonomy" id="1095194"/>
    <lineage>
        <taxon>Eukaryota</taxon>
        <taxon>Fungi</taxon>
        <taxon>Dikarya</taxon>
        <taxon>Ascomycota</taxon>
        <taxon>Pezizomycotina</taxon>
        <taxon>Sordariomycetes</taxon>
        <taxon>Hypocreomycetidae</taxon>
        <taxon>Glomerellales</taxon>
        <taxon>Glomerellaceae</taxon>
        <taxon>Colletotrichum</taxon>
        <taxon>Colletotrichum boninense species complex</taxon>
    </lineage>
</organism>
<evidence type="ECO:0000259" key="2">
    <source>
        <dbReference type="Pfam" id="PF13640"/>
    </source>
</evidence>
<feature type="domain" description="Prolyl 4-hydroxylase alpha subunit Fe(2+) 2OG dioxygenase" evidence="2">
    <location>
        <begin position="200"/>
        <end position="285"/>
    </location>
</feature>
<dbReference type="OrthoDB" id="27483at2759"/>
<dbReference type="Pfam" id="PF13640">
    <property type="entry name" value="2OG-FeII_Oxy_3"/>
    <property type="match status" value="1"/>
</dbReference>
<proteinExistence type="predicted"/>
<feature type="region of interest" description="Disordered" evidence="1">
    <location>
        <begin position="1143"/>
        <end position="1194"/>
    </location>
</feature>
<keyword evidence="4" id="KW-1185">Reference proteome</keyword>
<dbReference type="Gene3D" id="2.60.120.620">
    <property type="entry name" value="q2cbj1_9rhob like domain"/>
    <property type="match status" value="1"/>
</dbReference>
<protein>
    <recommendedName>
        <fullName evidence="2">Prolyl 4-hydroxylase alpha subunit Fe(2+) 2OG dioxygenase domain-containing protein</fullName>
    </recommendedName>
</protein>
<dbReference type="Proteomes" id="UP000781932">
    <property type="component" value="Unassembled WGS sequence"/>
</dbReference>
<dbReference type="PANTHER" id="PTHR33099:SF7">
    <property type="entry name" value="MYND-TYPE DOMAIN-CONTAINING PROTEIN"/>
    <property type="match status" value="1"/>
</dbReference>
<feature type="region of interest" description="Disordered" evidence="1">
    <location>
        <begin position="1"/>
        <end position="57"/>
    </location>
</feature>
<dbReference type="RefSeq" id="XP_038748787.1">
    <property type="nucleotide sequence ID" value="XM_038885588.1"/>
</dbReference>
<reference evidence="3" key="1">
    <citation type="submission" date="2020-03" db="EMBL/GenBank/DDBJ databases">
        <authorList>
            <person name="He L."/>
        </authorList>
    </citation>
    <scope>NUCLEOTIDE SEQUENCE</scope>
    <source>
        <strain evidence="3">CkLH20</strain>
    </source>
</reference>
<sequence length="1194" mass="132733">MAEATSPQAETSNADIQEQNPEHAAAREQAAQVAPNTELQSEPQIAGELSEQPVSDEPLEYPEEAVDAASPLSTEGWNNRQLFEEDLNEALNDIQSPGTFASLHPLKGPLDPQLFVPDVGAVTLPLREADARGLVEKARQAPYGKGSDTVVDTSVRNTWELDPSQFELRSPSWTTVLRQLTTIVARDLGINAPIVAELYKLLVYEKGAMFKAHVDTEKIPGMFGTLVICLPSPHDGGEVVARHCGETKTLKTSKYREGSFAAWYSDVSHEVRPVTWGYRVVLTYNLALDPSKPVPSAGLRRTETRKLRHTLRRWLSGGAGECESDHVFYRLDHEYSEANISKAAMKGRDHELVQVLDDLSTELEFDIFLAGLERREEGSVEYYGEKYNGYRYRNDYSDEEDGWDDEDEGWHELQEVFMEEERAKFIVGTNGRPVLRDVRLEEDRFLDSETFFQDGDQEEDYQGFMGNSGPSATHWYRVTAVLLVPRVKVVSFLRSHLDEGKNHRLYSDGYVSKGEMTNQRLVISYLTSSALRPGPAQASALQALRDIWNETICKPKSKVTLGDDDLVKLLQGAVQLREWGFFKEIAAEPHGLIISEFYEWLGKQVEEGKVSFQDVKHGMTTMILGCSTYSTRFHRIECFVPSTSPILTDEVREWVLDTLSKGLATSSLCGYFHGSDGLKTIVTARRYADFAWLTSTAVPLIENHLNIPAFALDFLQGLFLLTKAKVFPVQEGVQLFKRLAKDVISKLDFKTVYGDRPEEKNMQPKDRKHISGHLGPDAEYDCSLDINPDTLANFFSYLIKMSSPPRDDLVMPLALKLVGHAPHMKWNDFHPLWIPFLKELIPVLESHNIPLTTPRYQQIFGAILEAYAAAYVGTKPAQGVSSDRTVPNCHCQDCLVLNRFLQDPNQRQCRFPVSKRRRHHLHQQIDSWQIECSHASDRSGVQDTLVVRKLRPNPEAIWNARREEAGEQMQEFDQMKLGLLLGNDYPRIMQLLWDRPVNLAPGRGGVTYMPAPVQAHSAAPANPPPQARPAGLSHIPPPPMQQPVSTYGLGPNRHPGQAPPGHPMGPTGWFDFPNDKPFPTAPPGRFGVYPPKNAVPPPTIHMPPGVPEPRLPGGGGPALSSMPTMPNQMPGQGPMFGGRPGHFSAPPPGGPLAQIGGNAGGPPQGTLPNISSAGLPQPVAGTKRKAEHEVIDLT</sequence>
<dbReference type="PANTHER" id="PTHR33099">
    <property type="entry name" value="FE2OG DIOXYGENASE DOMAIN-CONTAINING PROTEIN"/>
    <property type="match status" value="1"/>
</dbReference>
<feature type="compositionally biased region" description="Pro residues" evidence="1">
    <location>
        <begin position="1098"/>
        <end position="1110"/>
    </location>
</feature>
<dbReference type="InterPro" id="IPR044862">
    <property type="entry name" value="Pro_4_hyd_alph_FE2OG_OXY"/>
</dbReference>
<feature type="region of interest" description="Disordered" evidence="1">
    <location>
        <begin position="1016"/>
        <end position="1060"/>
    </location>
</feature>
<comment type="caution">
    <text evidence="3">The sequence shown here is derived from an EMBL/GenBank/DDBJ whole genome shotgun (WGS) entry which is preliminary data.</text>
</comment>
<dbReference type="EMBL" id="JAATWM020000007">
    <property type="protein sequence ID" value="KAF9879326.1"/>
    <property type="molecule type" value="Genomic_DNA"/>
</dbReference>
<feature type="compositionally biased region" description="Polar residues" evidence="1">
    <location>
        <begin position="1"/>
        <end position="19"/>
    </location>
</feature>
<feature type="compositionally biased region" description="Basic and acidic residues" evidence="1">
    <location>
        <begin position="1184"/>
        <end position="1194"/>
    </location>
</feature>
<gene>
    <name evidence="3" type="ORF">CkaCkLH20_02869</name>
</gene>
<accession>A0A9P6ICJ3</accession>
<dbReference type="GeneID" id="62158662"/>